<dbReference type="InterPro" id="IPR050129">
    <property type="entry name" value="Zn_alcohol_dh"/>
</dbReference>
<dbReference type="InterPro" id="IPR013154">
    <property type="entry name" value="ADH-like_N"/>
</dbReference>
<dbReference type="SUPFAM" id="SSF51735">
    <property type="entry name" value="NAD(P)-binding Rossmann-fold domains"/>
    <property type="match status" value="1"/>
</dbReference>
<organism evidence="5 6">
    <name type="scientific">Pseudonocardia thermophila</name>
    <dbReference type="NCBI Taxonomy" id="1848"/>
    <lineage>
        <taxon>Bacteria</taxon>
        <taxon>Bacillati</taxon>
        <taxon>Actinomycetota</taxon>
        <taxon>Actinomycetes</taxon>
        <taxon>Pseudonocardiales</taxon>
        <taxon>Pseudonocardiaceae</taxon>
        <taxon>Pseudonocardia</taxon>
    </lineage>
</organism>
<dbReference type="PANTHER" id="PTHR43401:SF2">
    <property type="entry name" value="L-THREONINE 3-DEHYDROGENASE"/>
    <property type="match status" value="1"/>
</dbReference>
<dbReference type="RefSeq" id="WP_084754786.1">
    <property type="nucleotide sequence ID" value="NZ_FRAP01000007.1"/>
</dbReference>
<evidence type="ECO:0000259" key="4">
    <source>
        <dbReference type="Pfam" id="PF08240"/>
    </source>
</evidence>
<comment type="cofactor">
    <cofactor evidence="1">
        <name>Zn(2+)</name>
        <dbReference type="ChEBI" id="CHEBI:29105"/>
    </cofactor>
</comment>
<reference evidence="5 6" key="1">
    <citation type="submission" date="2016-11" db="EMBL/GenBank/DDBJ databases">
        <authorList>
            <person name="Jaros S."/>
            <person name="Januszkiewicz K."/>
            <person name="Wedrychowicz H."/>
        </authorList>
    </citation>
    <scope>NUCLEOTIDE SEQUENCE [LARGE SCALE GENOMIC DNA]</scope>
    <source>
        <strain evidence="5 6">DSM 43832</strain>
    </source>
</reference>
<dbReference type="Pfam" id="PF00107">
    <property type="entry name" value="ADH_zinc_N"/>
    <property type="match status" value="1"/>
</dbReference>
<dbReference type="InterPro" id="IPR013149">
    <property type="entry name" value="ADH-like_C"/>
</dbReference>
<dbReference type="EMBL" id="FRAP01000007">
    <property type="protein sequence ID" value="SHK53668.1"/>
    <property type="molecule type" value="Genomic_DNA"/>
</dbReference>
<dbReference type="Proteomes" id="UP000184363">
    <property type="component" value="Unassembled WGS sequence"/>
</dbReference>
<dbReference type="InterPro" id="IPR036291">
    <property type="entry name" value="NAD(P)-bd_dom_sf"/>
</dbReference>
<keyword evidence="2" id="KW-0560">Oxidoreductase</keyword>
<evidence type="ECO:0000313" key="5">
    <source>
        <dbReference type="EMBL" id="SHK53668.1"/>
    </source>
</evidence>
<feature type="domain" description="Alcohol dehydrogenase-like C-terminal" evidence="3">
    <location>
        <begin position="171"/>
        <end position="289"/>
    </location>
</feature>
<dbReference type="OrthoDB" id="9797931at2"/>
<dbReference type="AlphaFoldDB" id="A0A1M6TAB5"/>
<dbReference type="Pfam" id="PF08240">
    <property type="entry name" value="ADH_N"/>
    <property type="match status" value="1"/>
</dbReference>
<gene>
    <name evidence="5" type="ORF">SAMN05443637_107243</name>
</gene>
<dbReference type="SUPFAM" id="SSF50129">
    <property type="entry name" value="GroES-like"/>
    <property type="match status" value="1"/>
</dbReference>
<name>A0A1M6TAB5_PSETH</name>
<sequence length="332" mass="33304">MRAAVTSGPGVIAVEAVPDPEPGPGDVVVDVGAVGLCGTDLHMFLGERHDTGFPLRQGHEVGGTIAALPPGYRGPLRVGQTVAVDPSLPCGSCRPCVRGAWSACRAFRAVGVALPGGLADRLVVPVEQLHAADGLTPVEAALVEPFSIAATAIARAELRGGERLLVIGAGPIGLAITVTAVAAGRPVMITDPLPARRALALDLGADAAADPAEEGAVAEWTGGEGADVVFEASGARAGLTAALAATGAGGRLVVVGVAAHELAVPVPRLLFDGISVVGARAGLFPEALRTVTANRAAVARFVSAEYPLVDVAAAFRHAIDRPAETVKVVVSC</sequence>
<evidence type="ECO:0000256" key="2">
    <source>
        <dbReference type="ARBA" id="ARBA00023002"/>
    </source>
</evidence>
<proteinExistence type="predicted"/>
<dbReference type="STRING" id="1848.SAMN05443637_107243"/>
<evidence type="ECO:0000256" key="1">
    <source>
        <dbReference type="ARBA" id="ARBA00001947"/>
    </source>
</evidence>
<dbReference type="GO" id="GO:0016491">
    <property type="term" value="F:oxidoreductase activity"/>
    <property type="evidence" value="ECO:0007669"/>
    <property type="project" value="UniProtKB-KW"/>
</dbReference>
<protein>
    <submittedName>
        <fullName evidence="5">Threonine dehydrogenase</fullName>
    </submittedName>
</protein>
<dbReference type="Gene3D" id="3.90.180.10">
    <property type="entry name" value="Medium-chain alcohol dehydrogenases, catalytic domain"/>
    <property type="match status" value="1"/>
</dbReference>
<dbReference type="InterPro" id="IPR011032">
    <property type="entry name" value="GroES-like_sf"/>
</dbReference>
<keyword evidence="6" id="KW-1185">Reference proteome</keyword>
<evidence type="ECO:0000313" key="6">
    <source>
        <dbReference type="Proteomes" id="UP000184363"/>
    </source>
</evidence>
<evidence type="ECO:0000259" key="3">
    <source>
        <dbReference type="Pfam" id="PF00107"/>
    </source>
</evidence>
<accession>A0A1M6TAB5</accession>
<feature type="domain" description="Alcohol dehydrogenase-like N-terminal" evidence="4">
    <location>
        <begin position="23"/>
        <end position="131"/>
    </location>
</feature>
<dbReference type="PANTHER" id="PTHR43401">
    <property type="entry name" value="L-THREONINE 3-DEHYDROGENASE"/>
    <property type="match status" value="1"/>
</dbReference>
<dbReference type="Gene3D" id="3.40.50.720">
    <property type="entry name" value="NAD(P)-binding Rossmann-like Domain"/>
    <property type="match status" value="1"/>
</dbReference>